<dbReference type="PANTHER" id="PTHR45825:SF11">
    <property type="entry name" value="ALPHA AMYLASE DOMAIN-CONTAINING PROTEIN"/>
    <property type="match status" value="1"/>
</dbReference>
<dbReference type="EMBL" id="AZMM01017067">
    <property type="protein sequence ID" value="ETJ27184.1"/>
    <property type="molecule type" value="Genomic_DNA"/>
</dbReference>
<reference evidence="1" key="1">
    <citation type="submission" date="2013-12" db="EMBL/GenBank/DDBJ databases">
        <title>A Varibaculum cambriense genome reconstructed from a premature infant gut community with otherwise low bacterial novelty that shifts toward anaerobic metabolism during the third week of life.</title>
        <authorList>
            <person name="Brown C.T."/>
            <person name="Sharon I."/>
            <person name="Thomas B.C."/>
            <person name="Castelle C.J."/>
            <person name="Morowitz M.J."/>
            <person name="Banfield J.F."/>
        </authorList>
    </citation>
    <scope>NUCLEOTIDE SEQUENCE</scope>
</reference>
<protein>
    <submittedName>
        <fullName evidence="1">Glycogen synthase</fullName>
    </submittedName>
</protein>
<gene>
    <name evidence="1" type="ORF">Q604_UNBC17067G0001</name>
</gene>
<feature type="non-terminal residue" evidence="1">
    <location>
        <position position="81"/>
    </location>
</feature>
<sequence>SYVLRGIVNGIDYDEFNPKTDRRIIRNYDVNTFTSKAINKIALQKELGLKVDESIPMIAMVTRLTSQKGIDLLVNISDKLL</sequence>
<evidence type="ECO:0000313" key="1">
    <source>
        <dbReference type="EMBL" id="ETJ27184.1"/>
    </source>
</evidence>
<organism evidence="1">
    <name type="scientific">human gut metagenome</name>
    <dbReference type="NCBI Taxonomy" id="408170"/>
    <lineage>
        <taxon>unclassified sequences</taxon>
        <taxon>metagenomes</taxon>
        <taxon>organismal metagenomes</taxon>
    </lineage>
</organism>
<dbReference type="Gene3D" id="3.40.50.2000">
    <property type="entry name" value="Glycogen Phosphorylase B"/>
    <property type="match status" value="1"/>
</dbReference>
<name>W1XEJ0_9ZZZZ</name>
<dbReference type="PANTHER" id="PTHR45825">
    <property type="entry name" value="GRANULE-BOUND STARCH SYNTHASE 1, CHLOROPLASTIC/AMYLOPLASTIC"/>
    <property type="match status" value="1"/>
</dbReference>
<proteinExistence type="predicted"/>
<dbReference type="AlphaFoldDB" id="W1XEJ0"/>
<dbReference type="SUPFAM" id="SSF53756">
    <property type="entry name" value="UDP-Glycosyltransferase/glycogen phosphorylase"/>
    <property type="match status" value="1"/>
</dbReference>
<feature type="non-terminal residue" evidence="1">
    <location>
        <position position="1"/>
    </location>
</feature>
<accession>W1XEJ0</accession>
<comment type="caution">
    <text evidence="1">The sequence shown here is derived from an EMBL/GenBank/DDBJ whole genome shotgun (WGS) entry which is preliminary data.</text>
</comment>